<evidence type="ECO:0000313" key="1">
    <source>
        <dbReference type="EMBL" id="KKR98283.1"/>
    </source>
</evidence>
<dbReference type="SUPFAM" id="SSF52540">
    <property type="entry name" value="P-loop containing nucleoside triphosphate hydrolases"/>
    <property type="match status" value="1"/>
</dbReference>
<dbReference type="AlphaFoldDB" id="A0A0G0VBI5"/>
<proteinExistence type="predicted"/>
<dbReference type="Gene3D" id="3.40.50.300">
    <property type="entry name" value="P-loop containing nucleotide triphosphate hydrolases"/>
    <property type="match status" value="1"/>
</dbReference>
<dbReference type="Proteomes" id="UP000034746">
    <property type="component" value="Unassembled WGS sequence"/>
</dbReference>
<organism evidence="1 2">
    <name type="scientific">Candidatus Uhrbacteria bacterium GW2011_GWF2_41_16</name>
    <dbReference type="NCBI Taxonomy" id="1618997"/>
    <lineage>
        <taxon>Bacteria</taxon>
        <taxon>Candidatus Uhriibacteriota</taxon>
    </lineage>
</organism>
<protein>
    <recommendedName>
        <fullName evidence="3">Shikimate kinase</fullName>
    </recommendedName>
</protein>
<dbReference type="InterPro" id="IPR027417">
    <property type="entry name" value="P-loop_NTPase"/>
</dbReference>
<name>A0A0G0VBI5_9BACT</name>
<reference evidence="1 2" key="1">
    <citation type="journal article" date="2015" name="Nature">
        <title>rRNA introns, odd ribosomes, and small enigmatic genomes across a large radiation of phyla.</title>
        <authorList>
            <person name="Brown C.T."/>
            <person name="Hug L.A."/>
            <person name="Thomas B.C."/>
            <person name="Sharon I."/>
            <person name="Castelle C.J."/>
            <person name="Singh A."/>
            <person name="Wilkins M.J."/>
            <person name="Williams K.H."/>
            <person name="Banfield J.F."/>
        </authorList>
    </citation>
    <scope>NUCLEOTIDE SEQUENCE [LARGE SCALE GENOMIC DNA]</scope>
</reference>
<accession>A0A0G0VBI5</accession>
<gene>
    <name evidence="1" type="ORF">UU48_C0004G0076</name>
</gene>
<evidence type="ECO:0000313" key="2">
    <source>
        <dbReference type="Proteomes" id="UP000034746"/>
    </source>
</evidence>
<sequence>MKLIILHGAPATGKFTIAKELEKKIAYKLIHIHSLYDFLEDVFGKERYETSLEILNRTSLDLFKQAAQIGIPGLIYTYAELARDNFRFLKDIIATLEGTKTDIFLVHLTCRQEELHLRVANASRKQFAKTTNSQELNWLLENKDYDSIFPDLPIFEVETASVSAIEASNMIVKQYEL</sequence>
<dbReference type="EMBL" id="LCAU01000004">
    <property type="protein sequence ID" value="KKR98283.1"/>
    <property type="molecule type" value="Genomic_DNA"/>
</dbReference>
<comment type="caution">
    <text evidence="1">The sequence shown here is derived from an EMBL/GenBank/DDBJ whole genome shotgun (WGS) entry which is preliminary data.</text>
</comment>
<evidence type="ECO:0008006" key="3">
    <source>
        <dbReference type="Google" id="ProtNLM"/>
    </source>
</evidence>